<dbReference type="GO" id="GO:0019877">
    <property type="term" value="P:diaminopimelate biosynthetic process"/>
    <property type="evidence" value="ECO:0007669"/>
    <property type="project" value="UniProtKB-UniRule"/>
</dbReference>
<keyword evidence="9 14" id="KW-0457">Lysine biosynthesis</keyword>
<comment type="function">
    <text evidence="14">Catalyzes the conversion of 4-hydroxy-tetrahydrodipicolinate (HTPA) to tetrahydrodipicolinate.</text>
</comment>
<dbReference type="SUPFAM" id="SSF55347">
    <property type="entry name" value="Glyceraldehyde-3-phosphate dehydrogenase-like, C-terminal domain"/>
    <property type="match status" value="1"/>
</dbReference>
<dbReference type="AlphaFoldDB" id="A0A451DD07"/>
<dbReference type="InterPro" id="IPR022663">
    <property type="entry name" value="DapB_C"/>
</dbReference>
<dbReference type="Gene3D" id="3.30.360.10">
    <property type="entry name" value="Dihydrodipicolinate Reductase, domain 2"/>
    <property type="match status" value="1"/>
</dbReference>
<dbReference type="Pfam" id="PF05173">
    <property type="entry name" value="DapB_C"/>
    <property type="match status" value="1"/>
</dbReference>
<evidence type="ECO:0000256" key="11">
    <source>
        <dbReference type="ARBA" id="ARBA00038983"/>
    </source>
</evidence>
<dbReference type="FunFam" id="3.30.360.10:FF:000004">
    <property type="entry name" value="4-hydroxy-tetrahydrodipicolinate reductase"/>
    <property type="match status" value="1"/>
</dbReference>
<feature type="binding site" evidence="14">
    <location>
        <begin position="11"/>
        <end position="16"/>
    </location>
    <ligand>
        <name>NAD(+)</name>
        <dbReference type="ChEBI" id="CHEBI:57540"/>
    </ligand>
</feature>
<evidence type="ECO:0000256" key="9">
    <source>
        <dbReference type="ARBA" id="ARBA00023154"/>
    </source>
</evidence>
<keyword evidence="4 14" id="KW-0028">Amino-acid biosynthesis</keyword>
<dbReference type="GO" id="GO:0008839">
    <property type="term" value="F:4-hydroxy-tetrahydrodipicolinate reductase"/>
    <property type="evidence" value="ECO:0007669"/>
    <property type="project" value="UniProtKB-UniRule"/>
</dbReference>
<dbReference type="InterPro" id="IPR000846">
    <property type="entry name" value="DapB_N"/>
</dbReference>
<evidence type="ECO:0000256" key="10">
    <source>
        <dbReference type="ARBA" id="ARBA00037922"/>
    </source>
</evidence>
<evidence type="ECO:0000313" key="18">
    <source>
        <dbReference type="Proteomes" id="UP000294418"/>
    </source>
</evidence>
<dbReference type="EC" id="1.17.1.8" evidence="11 14"/>
<dbReference type="Gene3D" id="3.40.50.720">
    <property type="entry name" value="NAD(P)-binding Rossmann-like Domain"/>
    <property type="match status" value="1"/>
</dbReference>
<feature type="active site" description="Proton donor" evidence="14">
    <location>
        <position position="162"/>
    </location>
</feature>
<feature type="binding site" evidence="14">
    <location>
        <begin position="101"/>
        <end position="103"/>
    </location>
    <ligand>
        <name>NAD(+)</name>
        <dbReference type="ChEBI" id="CHEBI:57540"/>
    </ligand>
</feature>
<sequence>MQKKIRIAITGTDGRMGRKLIKATIQNPDMTLGAAIVRKHSPLIGRDAGELVGCGITGVIITDQSDLLVDHFDVLIDFTHPKGTLKYLALCKTYRKAMIIGTTGLNKTEYEIIKNTAKDIAIVCSSNFSIGATIMLKLAEKVANVIGEHTDIDIIEKHHRYKIDAPSGTALAIGESIAKTLNWDFNKHKIYSDEYSMAPRLAQKIRFTAIRSGDIVGEHTALFSDIGERIELSHKVSNRIAFVKGALRAALWLQSHKAGYFNMLDVLNLHNI</sequence>
<keyword evidence="7 14" id="KW-0560">Oxidoreductase</keyword>
<dbReference type="InterPro" id="IPR036291">
    <property type="entry name" value="NAD(P)-bd_dom_sf"/>
</dbReference>
<dbReference type="HAMAP" id="MF_00102">
    <property type="entry name" value="DapB"/>
    <property type="match status" value="1"/>
</dbReference>
<keyword evidence="6 14" id="KW-0220">Diaminopimelate biosynthesis</keyword>
<evidence type="ECO:0000256" key="6">
    <source>
        <dbReference type="ARBA" id="ARBA00022915"/>
    </source>
</evidence>
<evidence type="ECO:0000256" key="3">
    <source>
        <dbReference type="ARBA" id="ARBA00022490"/>
    </source>
</evidence>
<accession>A0A451DD07</accession>
<evidence type="ECO:0000259" key="15">
    <source>
        <dbReference type="Pfam" id="PF01113"/>
    </source>
</evidence>
<keyword evidence="3 14" id="KW-0963">Cytoplasm</keyword>
<gene>
    <name evidence="17" type="primary">dapB1</name>
    <name evidence="14" type="synonym">dapB</name>
    <name evidence="17" type="ORF">ERCILAFE3058_436</name>
</gene>
<name>A0A451DD07_9GAMM</name>
<comment type="subunit">
    <text evidence="14">Homotetramer.</text>
</comment>
<dbReference type="CDD" id="cd02274">
    <property type="entry name" value="DHDPR_N"/>
    <property type="match status" value="1"/>
</dbReference>
<organism evidence="17 18">
    <name type="scientific">Candidatus Erwinia haradaeae</name>
    <dbReference type="NCBI Taxonomy" id="1922217"/>
    <lineage>
        <taxon>Bacteria</taxon>
        <taxon>Pseudomonadati</taxon>
        <taxon>Pseudomonadota</taxon>
        <taxon>Gammaproteobacteria</taxon>
        <taxon>Enterobacterales</taxon>
        <taxon>Erwiniaceae</taxon>
        <taxon>Erwinia</taxon>
    </lineage>
</organism>
<dbReference type="EMBL" id="LR217720">
    <property type="protein sequence ID" value="VFP84356.1"/>
    <property type="molecule type" value="Genomic_DNA"/>
</dbReference>
<feature type="binding site" evidence="14">
    <location>
        <begin position="125"/>
        <end position="128"/>
    </location>
    <ligand>
        <name>NAD(+)</name>
        <dbReference type="ChEBI" id="CHEBI:57540"/>
    </ligand>
</feature>
<comment type="subcellular location">
    <subcellularLocation>
        <location evidence="1 14">Cytoplasm</location>
    </subcellularLocation>
</comment>
<dbReference type="FunFam" id="3.40.50.720:FF:000048">
    <property type="entry name" value="4-hydroxy-tetrahydrodipicolinate reductase"/>
    <property type="match status" value="1"/>
</dbReference>
<evidence type="ECO:0000256" key="13">
    <source>
        <dbReference type="ARBA" id="ARBA00049396"/>
    </source>
</evidence>
<reference evidence="17 18" key="1">
    <citation type="submission" date="2019-02" db="EMBL/GenBank/DDBJ databases">
        <authorList>
            <person name="Manzano-Marin A."/>
            <person name="Manzano-Marin A."/>
        </authorList>
    </citation>
    <scope>NUCLEOTIDE SEQUENCE [LARGE SCALE GENOMIC DNA]</scope>
    <source>
        <strain evidence="17 18">ErCilaricifoliae</strain>
    </source>
</reference>
<comment type="caution">
    <text evidence="14">Lacks conserved residue(s) required for the propagation of feature annotation.</text>
</comment>
<feature type="domain" description="Dihydrodipicolinate reductase N-terminal" evidence="15">
    <location>
        <begin position="5"/>
        <end position="128"/>
    </location>
</feature>
<evidence type="ECO:0000256" key="7">
    <source>
        <dbReference type="ARBA" id="ARBA00023002"/>
    </source>
</evidence>
<feature type="binding site" evidence="14">
    <location>
        <position position="39"/>
    </location>
    <ligand>
        <name>NADP(+)</name>
        <dbReference type="ChEBI" id="CHEBI:58349"/>
    </ligand>
</feature>
<keyword evidence="8 14" id="KW-0520">NAD</keyword>
<dbReference type="InterPro" id="IPR023940">
    <property type="entry name" value="DHDPR_bac"/>
</dbReference>
<dbReference type="GO" id="GO:0009089">
    <property type="term" value="P:lysine biosynthetic process via diaminopimelate"/>
    <property type="evidence" value="ECO:0007669"/>
    <property type="project" value="UniProtKB-UniRule"/>
</dbReference>
<evidence type="ECO:0000256" key="14">
    <source>
        <dbReference type="HAMAP-Rule" id="MF_00102"/>
    </source>
</evidence>
<dbReference type="InterPro" id="IPR022664">
    <property type="entry name" value="DapB_N_CS"/>
</dbReference>
<dbReference type="GO" id="GO:0051287">
    <property type="term" value="F:NAD binding"/>
    <property type="evidence" value="ECO:0007669"/>
    <property type="project" value="UniProtKB-UniRule"/>
</dbReference>
<evidence type="ECO:0000256" key="4">
    <source>
        <dbReference type="ARBA" id="ARBA00022605"/>
    </source>
</evidence>
<dbReference type="Pfam" id="PF01113">
    <property type="entry name" value="DapB_N"/>
    <property type="match status" value="1"/>
</dbReference>
<evidence type="ECO:0000259" key="16">
    <source>
        <dbReference type="Pfam" id="PF05173"/>
    </source>
</evidence>
<comment type="catalytic activity">
    <reaction evidence="13 14">
        <text>(S)-2,3,4,5-tetrahydrodipicolinate + NAD(+) + H2O = (2S,4S)-4-hydroxy-2,3,4,5-tetrahydrodipicolinate + NADH + H(+)</text>
        <dbReference type="Rhea" id="RHEA:35323"/>
        <dbReference type="ChEBI" id="CHEBI:15377"/>
        <dbReference type="ChEBI" id="CHEBI:15378"/>
        <dbReference type="ChEBI" id="CHEBI:16845"/>
        <dbReference type="ChEBI" id="CHEBI:57540"/>
        <dbReference type="ChEBI" id="CHEBI:57945"/>
        <dbReference type="ChEBI" id="CHEBI:67139"/>
        <dbReference type="EC" id="1.17.1.8"/>
    </reaction>
</comment>
<evidence type="ECO:0000256" key="8">
    <source>
        <dbReference type="ARBA" id="ARBA00023027"/>
    </source>
</evidence>
<dbReference type="PIRSF" id="PIRSF000161">
    <property type="entry name" value="DHPR"/>
    <property type="match status" value="1"/>
</dbReference>
<feature type="domain" description="Dihydrodipicolinate reductase C-terminal" evidence="16">
    <location>
        <begin position="131"/>
        <end position="267"/>
    </location>
</feature>
<evidence type="ECO:0000256" key="1">
    <source>
        <dbReference type="ARBA" id="ARBA00004496"/>
    </source>
</evidence>
<dbReference type="GO" id="GO:0050661">
    <property type="term" value="F:NADP binding"/>
    <property type="evidence" value="ECO:0007669"/>
    <property type="project" value="UniProtKB-UniRule"/>
</dbReference>
<keyword evidence="5 14" id="KW-0521">NADP</keyword>
<evidence type="ECO:0000256" key="5">
    <source>
        <dbReference type="ARBA" id="ARBA00022857"/>
    </source>
</evidence>
<evidence type="ECO:0000256" key="2">
    <source>
        <dbReference type="ARBA" id="ARBA00006642"/>
    </source>
</evidence>
<comment type="caution">
    <text evidence="14">Was originally thought to be a dihydrodipicolinate reductase (DHDPR), catalyzing the conversion of dihydrodipicolinate to tetrahydrodipicolinate. However, it was shown in E.coli that the substrate of the enzymatic reaction is not dihydrodipicolinate (DHDP) but in fact (2S,4S)-4-hydroxy-2,3,4,5-tetrahydrodipicolinic acid (HTPA), the product released by the DapA-catalyzed reaction.</text>
</comment>
<comment type="similarity">
    <text evidence="2 14">Belongs to the DapB family.</text>
</comment>
<evidence type="ECO:0000313" key="17">
    <source>
        <dbReference type="EMBL" id="VFP84356.1"/>
    </source>
</evidence>
<dbReference type="SUPFAM" id="SSF51735">
    <property type="entry name" value="NAD(P)-binding Rossmann-fold domains"/>
    <property type="match status" value="1"/>
</dbReference>
<dbReference type="PANTHER" id="PTHR20836">
    <property type="entry name" value="DIHYDRODIPICOLINATE REDUCTASE"/>
    <property type="match status" value="1"/>
</dbReference>
<proteinExistence type="inferred from homology"/>
<protein>
    <recommendedName>
        <fullName evidence="11 14">4-hydroxy-tetrahydrodipicolinate reductase</fullName>
        <shortName evidence="14">HTPA reductase</shortName>
        <ecNumber evidence="11 14">1.17.1.8</ecNumber>
    </recommendedName>
</protein>
<dbReference type="Proteomes" id="UP000294418">
    <property type="component" value="Chromosome"/>
</dbReference>
<feature type="active site" description="Proton donor/acceptor" evidence="14">
    <location>
        <position position="158"/>
    </location>
</feature>
<dbReference type="PROSITE" id="PS01298">
    <property type="entry name" value="DAPB"/>
    <property type="match status" value="1"/>
</dbReference>
<feature type="binding site" evidence="14">
    <location>
        <position position="159"/>
    </location>
    <ligand>
        <name>(S)-2,3,4,5-tetrahydrodipicolinate</name>
        <dbReference type="ChEBI" id="CHEBI:16845"/>
    </ligand>
</feature>
<feature type="binding site" evidence="14">
    <location>
        <begin position="168"/>
        <end position="169"/>
    </location>
    <ligand>
        <name>(S)-2,3,4,5-tetrahydrodipicolinate</name>
        <dbReference type="ChEBI" id="CHEBI:16845"/>
    </ligand>
</feature>
<evidence type="ECO:0000256" key="12">
    <source>
        <dbReference type="ARBA" id="ARBA00049080"/>
    </source>
</evidence>
<dbReference type="UniPathway" id="UPA00034">
    <property type="reaction ID" value="UER00018"/>
</dbReference>
<comment type="pathway">
    <text evidence="10 14">Amino-acid biosynthesis; L-lysine biosynthesis via DAP pathway; (S)-tetrahydrodipicolinate from L-aspartate: step 4/4.</text>
</comment>
<dbReference type="PANTHER" id="PTHR20836:SF0">
    <property type="entry name" value="4-HYDROXY-TETRAHYDRODIPICOLINATE REDUCTASE 1, CHLOROPLASTIC-RELATED"/>
    <property type="match status" value="1"/>
</dbReference>
<dbReference type="NCBIfam" id="TIGR00036">
    <property type="entry name" value="dapB"/>
    <property type="match status" value="1"/>
</dbReference>
<dbReference type="GO" id="GO:0005829">
    <property type="term" value="C:cytosol"/>
    <property type="evidence" value="ECO:0007669"/>
    <property type="project" value="TreeGrafter"/>
</dbReference>
<comment type="catalytic activity">
    <reaction evidence="12 14">
        <text>(S)-2,3,4,5-tetrahydrodipicolinate + NADP(+) + H2O = (2S,4S)-4-hydroxy-2,3,4,5-tetrahydrodipicolinate + NADPH + H(+)</text>
        <dbReference type="Rhea" id="RHEA:35331"/>
        <dbReference type="ChEBI" id="CHEBI:15377"/>
        <dbReference type="ChEBI" id="CHEBI:15378"/>
        <dbReference type="ChEBI" id="CHEBI:16845"/>
        <dbReference type="ChEBI" id="CHEBI:57783"/>
        <dbReference type="ChEBI" id="CHEBI:58349"/>
        <dbReference type="ChEBI" id="CHEBI:67139"/>
        <dbReference type="EC" id="1.17.1.8"/>
    </reaction>
</comment>
<dbReference type="GO" id="GO:0016726">
    <property type="term" value="F:oxidoreductase activity, acting on CH or CH2 groups, NAD or NADP as acceptor"/>
    <property type="evidence" value="ECO:0007669"/>
    <property type="project" value="UniProtKB-UniRule"/>
</dbReference>